<keyword evidence="1" id="KW-0472">Membrane</keyword>
<dbReference type="AlphaFoldDB" id="A0A820PYJ2"/>
<dbReference type="Proteomes" id="UP000663868">
    <property type="component" value="Unassembled WGS sequence"/>
</dbReference>
<evidence type="ECO:0000313" key="2">
    <source>
        <dbReference type="EMBL" id="CAF4410012.1"/>
    </source>
</evidence>
<comment type="caution">
    <text evidence="2">The sequence shown here is derived from an EMBL/GenBank/DDBJ whole genome shotgun (WGS) entry which is preliminary data.</text>
</comment>
<organism evidence="2 3">
    <name type="scientific">Adineta steineri</name>
    <dbReference type="NCBI Taxonomy" id="433720"/>
    <lineage>
        <taxon>Eukaryota</taxon>
        <taxon>Metazoa</taxon>
        <taxon>Spiralia</taxon>
        <taxon>Gnathifera</taxon>
        <taxon>Rotifera</taxon>
        <taxon>Eurotatoria</taxon>
        <taxon>Bdelloidea</taxon>
        <taxon>Adinetida</taxon>
        <taxon>Adinetidae</taxon>
        <taxon>Adineta</taxon>
    </lineage>
</organism>
<reference evidence="2" key="1">
    <citation type="submission" date="2021-02" db="EMBL/GenBank/DDBJ databases">
        <authorList>
            <person name="Nowell W R."/>
        </authorList>
    </citation>
    <scope>NUCLEOTIDE SEQUENCE</scope>
</reference>
<proteinExistence type="predicted"/>
<feature type="transmembrane region" description="Helical" evidence="1">
    <location>
        <begin position="24"/>
        <end position="48"/>
    </location>
</feature>
<dbReference type="EMBL" id="CAJOBB010025637">
    <property type="protein sequence ID" value="CAF4410012.1"/>
    <property type="molecule type" value="Genomic_DNA"/>
</dbReference>
<name>A0A820PYJ2_9BILA</name>
<keyword evidence="1" id="KW-0812">Transmembrane</keyword>
<evidence type="ECO:0000256" key="1">
    <source>
        <dbReference type="SAM" id="Phobius"/>
    </source>
</evidence>
<feature type="non-terminal residue" evidence="2">
    <location>
        <position position="1"/>
    </location>
</feature>
<protein>
    <submittedName>
        <fullName evidence="2">Uncharacterized protein</fullName>
    </submittedName>
</protein>
<sequence length="79" mass="8955">IGLGLIIFFIGLFAFWCTLKGHIALLYVYSSVVFLIFVAEILLAVTVLMKQKTCTPKNNIYFLNHSFPKKETSNLPESK</sequence>
<accession>A0A820PYJ2</accession>
<keyword evidence="1" id="KW-1133">Transmembrane helix</keyword>
<evidence type="ECO:0000313" key="3">
    <source>
        <dbReference type="Proteomes" id="UP000663868"/>
    </source>
</evidence>
<gene>
    <name evidence="2" type="ORF">KXQ929_LOCUS51532</name>
</gene>